<gene>
    <name evidence="1" type="ORF">R2601_15782</name>
</gene>
<accession>Q0FQE5</accession>
<dbReference type="HOGENOM" id="CLU_3293863_0_0_5"/>
<dbReference type="EMBL" id="AATQ01000014">
    <property type="protein sequence ID" value="EAU46506.1"/>
    <property type="molecule type" value="Genomic_DNA"/>
</dbReference>
<dbReference type="AlphaFoldDB" id="Q0FQE5"/>
<protein>
    <submittedName>
        <fullName evidence="1">Uncharacterized protein</fullName>
    </submittedName>
</protein>
<dbReference type="Proteomes" id="UP000006230">
    <property type="component" value="Unassembled WGS sequence"/>
</dbReference>
<proteinExistence type="predicted"/>
<sequence length="40" mass="4215">MEAEALVELRDIGLVAAQAIEGFAEDDINAAALGEREEAL</sequence>
<reference evidence="1 2" key="1">
    <citation type="journal article" date="2010" name="J. Bacteriol.">
        <title>Genome sequences of Pelagibaca bermudensis HTCC2601T and Maritimibacter alkaliphilus HTCC2654T, the type strains of two marine Roseobacter genera.</title>
        <authorList>
            <person name="Thrash J.C."/>
            <person name="Cho J.C."/>
            <person name="Ferriera S."/>
            <person name="Johnson J."/>
            <person name="Vergin K.L."/>
            <person name="Giovannoni S.J."/>
        </authorList>
    </citation>
    <scope>NUCLEOTIDE SEQUENCE [LARGE SCALE GENOMIC DNA]</scope>
    <source>
        <strain evidence="2">DSM 26914 / JCM 13377 / KCTC 12554 / HTCC2601</strain>
    </source>
</reference>
<name>Q0FQE5_SALBH</name>
<evidence type="ECO:0000313" key="1">
    <source>
        <dbReference type="EMBL" id="EAU46506.1"/>
    </source>
</evidence>
<organism evidence="1 2">
    <name type="scientific">Salipiger bermudensis (strain DSM 26914 / JCM 13377 / KCTC 12554 / HTCC2601)</name>
    <name type="common">Pelagibaca bermudensis</name>
    <dbReference type="NCBI Taxonomy" id="314265"/>
    <lineage>
        <taxon>Bacteria</taxon>
        <taxon>Pseudomonadati</taxon>
        <taxon>Pseudomonadota</taxon>
        <taxon>Alphaproteobacteria</taxon>
        <taxon>Rhodobacterales</taxon>
        <taxon>Roseobacteraceae</taxon>
        <taxon>Salipiger</taxon>
    </lineage>
</organism>
<comment type="caution">
    <text evidence="1">The sequence shown here is derived from an EMBL/GenBank/DDBJ whole genome shotgun (WGS) entry which is preliminary data.</text>
</comment>
<evidence type="ECO:0000313" key="2">
    <source>
        <dbReference type="Proteomes" id="UP000006230"/>
    </source>
</evidence>
<keyword evidence="2" id="KW-1185">Reference proteome</keyword>